<evidence type="ECO:0000256" key="8">
    <source>
        <dbReference type="SAM" id="MobiDB-lite"/>
    </source>
</evidence>
<dbReference type="InterPro" id="IPR002048">
    <property type="entry name" value="EF_hand_dom"/>
</dbReference>
<dbReference type="PANTHER" id="PTHR10183:SF433">
    <property type="entry name" value="CALPAIN-A-RELATED"/>
    <property type="match status" value="1"/>
</dbReference>
<keyword evidence="3" id="KW-0479">Metal-binding</keyword>
<reference evidence="9" key="1">
    <citation type="submission" date="2022-03" db="EMBL/GenBank/DDBJ databases">
        <authorList>
            <person name="Martin C."/>
        </authorList>
    </citation>
    <scope>NUCLEOTIDE SEQUENCE</scope>
</reference>
<feature type="compositionally biased region" description="Polar residues" evidence="8">
    <location>
        <begin position="31"/>
        <end position="46"/>
    </location>
</feature>
<dbReference type="Gene3D" id="3.90.70.10">
    <property type="entry name" value="Cysteine proteinases"/>
    <property type="match status" value="1"/>
</dbReference>
<dbReference type="InterPro" id="IPR022682">
    <property type="entry name" value="Calpain_domain_III"/>
</dbReference>
<organism evidence="9 10">
    <name type="scientific">Owenia fusiformis</name>
    <name type="common">Polychaete worm</name>
    <dbReference type="NCBI Taxonomy" id="6347"/>
    <lineage>
        <taxon>Eukaryota</taxon>
        <taxon>Metazoa</taxon>
        <taxon>Spiralia</taxon>
        <taxon>Lophotrochozoa</taxon>
        <taxon>Annelida</taxon>
        <taxon>Polychaeta</taxon>
        <taxon>Sedentaria</taxon>
        <taxon>Canalipalpata</taxon>
        <taxon>Sabellida</taxon>
        <taxon>Oweniida</taxon>
        <taxon>Oweniidae</taxon>
        <taxon>Owenia</taxon>
    </lineage>
</organism>
<evidence type="ECO:0000256" key="3">
    <source>
        <dbReference type="ARBA" id="ARBA00022723"/>
    </source>
</evidence>
<protein>
    <submittedName>
        <fullName evidence="9">Uncharacterized protein</fullName>
    </submittedName>
</protein>
<dbReference type="CDD" id="cd00044">
    <property type="entry name" value="CysPc"/>
    <property type="match status" value="1"/>
</dbReference>
<keyword evidence="6" id="KW-0788">Thiol protease</keyword>
<dbReference type="SUPFAM" id="SSF54001">
    <property type="entry name" value="Cysteine proteinases"/>
    <property type="match status" value="1"/>
</dbReference>
<feature type="region of interest" description="Disordered" evidence="8">
    <location>
        <begin position="518"/>
        <end position="547"/>
    </location>
</feature>
<name>A0A8J1THE8_OWEFU</name>
<feature type="region of interest" description="Disordered" evidence="8">
    <location>
        <begin position="15"/>
        <end position="46"/>
    </location>
</feature>
<dbReference type="AlphaFoldDB" id="A0A8J1THE8"/>
<evidence type="ECO:0000256" key="6">
    <source>
        <dbReference type="ARBA" id="ARBA00022807"/>
    </source>
</evidence>
<dbReference type="GO" id="GO:0005509">
    <property type="term" value="F:calcium ion binding"/>
    <property type="evidence" value="ECO:0007669"/>
    <property type="project" value="InterPro"/>
</dbReference>
<dbReference type="InterPro" id="IPR033883">
    <property type="entry name" value="C2_III"/>
</dbReference>
<keyword evidence="5" id="KW-0378">Hydrolase</keyword>
<evidence type="ECO:0000313" key="10">
    <source>
        <dbReference type="Proteomes" id="UP000749559"/>
    </source>
</evidence>
<dbReference type="GO" id="GO:0005737">
    <property type="term" value="C:cytoplasm"/>
    <property type="evidence" value="ECO:0007669"/>
    <property type="project" value="TreeGrafter"/>
</dbReference>
<dbReference type="Pfam" id="PF00648">
    <property type="entry name" value="Peptidase_C2"/>
    <property type="match status" value="1"/>
</dbReference>
<evidence type="ECO:0000313" key="9">
    <source>
        <dbReference type="EMBL" id="CAH1777842.1"/>
    </source>
</evidence>
<keyword evidence="10" id="KW-1185">Reference proteome</keyword>
<dbReference type="InterPro" id="IPR000169">
    <property type="entry name" value="Pept_cys_AS"/>
</dbReference>
<dbReference type="Pfam" id="PF01067">
    <property type="entry name" value="Calpain_III"/>
    <property type="match status" value="1"/>
</dbReference>
<dbReference type="SMART" id="SM00230">
    <property type="entry name" value="CysPc"/>
    <property type="match status" value="1"/>
</dbReference>
<keyword evidence="7" id="KW-0106">Calcium</keyword>
<dbReference type="InterPro" id="IPR022684">
    <property type="entry name" value="Calpain_cysteine_protease"/>
</dbReference>
<evidence type="ECO:0000256" key="1">
    <source>
        <dbReference type="ARBA" id="ARBA00007623"/>
    </source>
</evidence>
<comment type="similarity">
    <text evidence="1">Belongs to the peptidase C2 family.</text>
</comment>
<comment type="caution">
    <text evidence="9">The sequence shown here is derived from an EMBL/GenBank/DDBJ whole genome shotgun (WGS) entry which is preliminary data.</text>
</comment>
<keyword evidence="4" id="KW-0677">Repeat</keyword>
<dbReference type="SUPFAM" id="SSF49758">
    <property type="entry name" value="Calpain large subunit, middle domain (domain III)"/>
    <property type="match status" value="1"/>
</dbReference>
<dbReference type="CDD" id="cd16196">
    <property type="entry name" value="EFh_PEF_CalpA_B"/>
    <property type="match status" value="1"/>
</dbReference>
<evidence type="ECO:0000256" key="4">
    <source>
        <dbReference type="ARBA" id="ARBA00022737"/>
    </source>
</evidence>
<evidence type="ECO:0000256" key="7">
    <source>
        <dbReference type="ARBA" id="ARBA00022837"/>
    </source>
</evidence>
<dbReference type="SMART" id="SM00720">
    <property type="entry name" value="calpain_III"/>
    <property type="match status" value="1"/>
</dbReference>
<dbReference type="Gene3D" id="2.60.120.380">
    <property type="match status" value="1"/>
</dbReference>
<dbReference type="PROSITE" id="PS50222">
    <property type="entry name" value="EF_HAND_2"/>
    <property type="match status" value="1"/>
</dbReference>
<evidence type="ECO:0000256" key="2">
    <source>
        <dbReference type="ARBA" id="ARBA00022670"/>
    </source>
</evidence>
<dbReference type="InterPro" id="IPR011992">
    <property type="entry name" value="EF-hand-dom_pair"/>
</dbReference>
<dbReference type="CDD" id="cd00214">
    <property type="entry name" value="Calpain_III"/>
    <property type="match status" value="1"/>
</dbReference>
<dbReference type="PROSITE" id="PS00139">
    <property type="entry name" value="THIOL_PROTEASE_CYS"/>
    <property type="match status" value="1"/>
</dbReference>
<dbReference type="FunFam" id="2.60.120.380:FF:000001">
    <property type="entry name" value="Calpain-1 catalytic subunit"/>
    <property type="match status" value="1"/>
</dbReference>
<dbReference type="InterPro" id="IPR022683">
    <property type="entry name" value="Calpain_III"/>
</dbReference>
<dbReference type="EMBL" id="CAIIXF020000002">
    <property type="protein sequence ID" value="CAH1777842.1"/>
    <property type="molecule type" value="Genomic_DNA"/>
</dbReference>
<dbReference type="GO" id="GO:0006508">
    <property type="term" value="P:proteolysis"/>
    <property type="evidence" value="ECO:0007669"/>
    <property type="project" value="UniProtKB-KW"/>
</dbReference>
<dbReference type="InterPro" id="IPR036213">
    <property type="entry name" value="Calpain_III_sf"/>
</dbReference>
<feature type="compositionally biased region" description="Basic and acidic residues" evidence="8">
    <location>
        <begin position="17"/>
        <end position="29"/>
    </location>
</feature>
<dbReference type="GO" id="GO:0004198">
    <property type="term" value="F:calcium-dependent cysteine-type endopeptidase activity"/>
    <property type="evidence" value="ECO:0007669"/>
    <property type="project" value="InterPro"/>
</dbReference>
<evidence type="ECO:0000256" key="5">
    <source>
        <dbReference type="ARBA" id="ARBA00022801"/>
    </source>
</evidence>
<sequence>MSFLRRYLKGWGSRFAPRPDPRPTIRDTGRGSSKNKSGFSEEGQGQTYEEIKAECLESGGLWEDPDFPAEDCSIFFNSPPPCYPVEWKRPSEFADDPQLIVGEASRFDINQGVLGDCWLLAAVASLATNEKLLFRVVPQDQSFSEDYAGIFRFQFWQYGRWVEVIIDDRLPTYNDKLIYMHSEERNEFWTPLLEKAYAKLNGCYESLSGGLTCEAMTDFTGGVVELVDMANDCPDNLFKVMLRAYEKGSIMGCSINANPDEMEAKLDNGLVIGHAYSVTAVKYVEVETPTASGVIPMVRVRNPWGNECEWRGAWSDSSEEWQFVPDDEKEELGLSKEYDGEFWMSYEDFSTNFMRLEICNLGPDSLEDDDGNTRWEMTLQEGSWRRRSSAGGCRNYPRSFAMNPQYRINIPDADDDDDEEMGTIVVGLMQKGRRKLRKTGEDNHPIGYAIYQLEDSGSGTLPSQYFETHASADRSPNFINTRENSFRHRLTPGEYVIVPSTFDPDQEADFILRVFSEKPNETGEIDEETAVGGELEDPPEDNEEDQEQANRALEAFKNLAGEDGEIDAYELKDILNQVYGQHFDFGGFTTDACRSLVATRDLDYTGKLGFEEFRGLYGDLKLWKQVFNEVDIDGSGHFSSYELRSALKRLKYQLSNSTFSAVAMRYSNNEGLVEFDDFISCMVKLKTMTATYMSNETDDGTSTFQMDEFMQTTMYS</sequence>
<dbReference type="PRINTS" id="PR00704">
    <property type="entry name" value="CALPAIN"/>
</dbReference>
<dbReference type="OrthoDB" id="424753at2759"/>
<keyword evidence="2" id="KW-0645">Protease</keyword>
<feature type="compositionally biased region" description="Acidic residues" evidence="8">
    <location>
        <begin position="523"/>
        <end position="547"/>
    </location>
</feature>
<dbReference type="SUPFAM" id="SSF47473">
    <property type="entry name" value="EF-hand"/>
    <property type="match status" value="1"/>
</dbReference>
<dbReference type="InterPro" id="IPR038765">
    <property type="entry name" value="Papain-like_cys_pep_sf"/>
</dbReference>
<proteinExistence type="inferred from homology"/>
<gene>
    <name evidence="9" type="ORF">OFUS_LOCUS4833</name>
</gene>
<dbReference type="PROSITE" id="PS50203">
    <property type="entry name" value="CALPAIN_CAT"/>
    <property type="match status" value="1"/>
</dbReference>
<dbReference type="PANTHER" id="PTHR10183">
    <property type="entry name" value="CALPAIN"/>
    <property type="match status" value="1"/>
</dbReference>
<dbReference type="Gene3D" id="1.10.238.10">
    <property type="entry name" value="EF-hand"/>
    <property type="match status" value="1"/>
</dbReference>
<dbReference type="FunFam" id="3.90.70.10:FF:000001">
    <property type="entry name" value="Calpain-1 catalytic subunit"/>
    <property type="match status" value="1"/>
</dbReference>
<dbReference type="Proteomes" id="UP000749559">
    <property type="component" value="Unassembled WGS sequence"/>
</dbReference>
<dbReference type="InterPro" id="IPR001300">
    <property type="entry name" value="Peptidase_C2_calpain_cat"/>
</dbReference>
<accession>A0A8J1THE8</accession>